<comment type="caution">
    <text evidence="7">The sequence shown here is derived from an EMBL/GenBank/DDBJ whole genome shotgun (WGS) entry which is preliminary data.</text>
</comment>
<evidence type="ECO:0000256" key="1">
    <source>
        <dbReference type="ARBA" id="ARBA00009518"/>
    </source>
</evidence>
<dbReference type="InterPro" id="IPR012337">
    <property type="entry name" value="RNaseH-like_sf"/>
</dbReference>
<dbReference type="RefSeq" id="WP_234811930.1">
    <property type="nucleotide sequence ID" value="NZ_BCSY01000058.1"/>
</dbReference>
<name>A0A100WEG2_MYCCR</name>
<dbReference type="PRINTS" id="PR00696">
    <property type="entry name" value="RSOLVASERUVC"/>
</dbReference>
<evidence type="ECO:0000313" key="8">
    <source>
        <dbReference type="Proteomes" id="UP000069443"/>
    </source>
</evidence>
<evidence type="ECO:0000256" key="2">
    <source>
        <dbReference type="ARBA" id="ARBA00022763"/>
    </source>
</evidence>
<dbReference type="STRING" id="228230.RMCC_3758"/>
<dbReference type="GO" id="GO:0003677">
    <property type="term" value="F:DNA binding"/>
    <property type="evidence" value="ECO:0007669"/>
    <property type="project" value="UniProtKB-KW"/>
</dbReference>
<dbReference type="GO" id="GO:0006310">
    <property type="term" value="P:DNA recombination"/>
    <property type="evidence" value="ECO:0007669"/>
    <property type="project" value="UniProtKB-KW"/>
</dbReference>
<keyword evidence="5" id="KW-0233">DNA recombination</keyword>
<sequence length="210" mass="21968">MSEPLPPVLNPTARGRYIIGLDVSLTGTGIAALDVHTGALLTAVHASPTPADDALGAHVNRHRNLTDGIVNQVLDSDPVLVVIEDLQFSVKEKDSSLTRRGFLWWAVVEGLCRGGAPVVRVAPQLIKQLATGKGNASKSEVAAAYAVAWPDAVRGKNLQDRADAAFAAALGAARIDCDVLPFKLTVKQRKAVHAVGASTIPPRIGHSVAA</sequence>
<dbReference type="InterPro" id="IPR036397">
    <property type="entry name" value="RNaseH_sf"/>
</dbReference>
<protein>
    <submittedName>
        <fullName evidence="7">Gp6 protein</fullName>
    </submittedName>
</protein>
<dbReference type="SUPFAM" id="SSF53098">
    <property type="entry name" value="Ribonuclease H-like"/>
    <property type="match status" value="1"/>
</dbReference>
<dbReference type="EMBL" id="BCSY01000058">
    <property type="protein sequence ID" value="GAS96792.1"/>
    <property type="molecule type" value="Genomic_DNA"/>
</dbReference>
<dbReference type="Gene3D" id="3.30.420.10">
    <property type="entry name" value="Ribonuclease H-like superfamily/Ribonuclease H"/>
    <property type="match status" value="1"/>
</dbReference>
<organism evidence="7 8">
    <name type="scientific">Mycolicibacterium canariasense</name>
    <name type="common">Mycobacterium canariasense</name>
    <dbReference type="NCBI Taxonomy" id="228230"/>
    <lineage>
        <taxon>Bacteria</taxon>
        <taxon>Bacillati</taxon>
        <taxon>Actinomycetota</taxon>
        <taxon>Actinomycetes</taxon>
        <taxon>Mycobacteriales</taxon>
        <taxon>Mycobacteriaceae</taxon>
        <taxon>Mycolicibacterium</taxon>
    </lineage>
</organism>
<keyword evidence="6" id="KW-0234">DNA repair</keyword>
<evidence type="ECO:0000256" key="5">
    <source>
        <dbReference type="ARBA" id="ARBA00023172"/>
    </source>
</evidence>
<evidence type="ECO:0000256" key="6">
    <source>
        <dbReference type="ARBA" id="ARBA00023204"/>
    </source>
</evidence>
<keyword evidence="4" id="KW-0238">DNA-binding</keyword>
<dbReference type="AlphaFoldDB" id="A0A100WEG2"/>
<dbReference type="GO" id="GO:0006281">
    <property type="term" value="P:DNA repair"/>
    <property type="evidence" value="ECO:0007669"/>
    <property type="project" value="UniProtKB-KW"/>
</dbReference>
<proteinExistence type="inferred from homology"/>
<evidence type="ECO:0000256" key="3">
    <source>
        <dbReference type="ARBA" id="ARBA00022842"/>
    </source>
</evidence>
<keyword evidence="8" id="KW-1185">Reference proteome</keyword>
<evidence type="ECO:0000313" key="7">
    <source>
        <dbReference type="EMBL" id="GAS96792.1"/>
    </source>
</evidence>
<reference evidence="8" key="2">
    <citation type="submission" date="2016-02" db="EMBL/GenBank/DDBJ databases">
        <title>Draft genome sequence of five rapidly growing Mycobacterium species.</title>
        <authorList>
            <person name="Katahira K."/>
            <person name="Gotou Y."/>
            <person name="Iida K."/>
            <person name="Ogura Y."/>
            <person name="Hayashi T."/>
        </authorList>
    </citation>
    <scope>NUCLEOTIDE SEQUENCE [LARGE SCALE GENOMIC DNA]</scope>
    <source>
        <strain evidence="8">JCM15298</strain>
    </source>
</reference>
<keyword evidence="3" id="KW-0460">Magnesium</keyword>
<evidence type="ECO:0000256" key="4">
    <source>
        <dbReference type="ARBA" id="ARBA00023125"/>
    </source>
</evidence>
<reference evidence="8" key="1">
    <citation type="journal article" date="2016" name="Genome Announc.">
        <title>Draft Genome Sequences of Five Rapidly Growing Mycobacterium Species, M. thermoresistibile, M. fortuitum subsp. acetamidolyticum, M. canariasense, M. brisbanense, and M. novocastrense.</title>
        <authorList>
            <person name="Katahira K."/>
            <person name="Ogura Y."/>
            <person name="Gotoh Y."/>
            <person name="Hayashi T."/>
        </authorList>
    </citation>
    <scope>NUCLEOTIDE SEQUENCE [LARGE SCALE GENOMIC DNA]</scope>
    <source>
        <strain evidence="8">JCM15298</strain>
    </source>
</reference>
<comment type="similarity">
    <text evidence="1">Belongs to the RuvC family.</text>
</comment>
<dbReference type="GO" id="GO:0004520">
    <property type="term" value="F:DNA endonuclease activity"/>
    <property type="evidence" value="ECO:0007669"/>
    <property type="project" value="InterPro"/>
</dbReference>
<accession>A0A100WEG2</accession>
<dbReference type="Proteomes" id="UP000069443">
    <property type="component" value="Unassembled WGS sequence"/>
</dbReference>
<dbReference type="InterPro" id="IPR002176">
    <property type="entry name" value="X-over_junc_endoDNase_RuvC"/>
</dbReference>
<keyword evidence="2" id="KW-0227">DNA damage</keyword>
<gene>
    <name evidence="7" type="ORF">RMCC_3758</name>
</gene>